<proteinExistence type="inferred from homology"/>
<dbReference type="RefSeq" id="XP_014674637.1">
    <property type="nucleotide sequence ID" value="XM_014819151.1"/>
</dbReference>
<evidence type="ECO:0000256" key="4">
    <source>
        <dbReference type="ARBA" id="ARBA00022833"/>
    </source>
</evidence>
<protein>
    <recommendedName>
        <fullName evidence="2">carbonic anhydrase</fullName>
        <ecNumber evidence="2">4.2.1.1</ecNumber>
    </recommendedName>
</protein>
<dbReference type="CDD" id="cd00326">
    <property type="entry name" value="alpha_CA"/>
    <property type="match status" value="1"/>
</dbReference>
<evidence type="ECO:0000256" key="2">
    <source>
        <dbReference type="ARBA" id="ARBA00012925"/>
    </source>
</evidence>
<sequence>MFPIEMHIVHYNTKYRSLEEAVDKPEGLAVLGVWFKMGKENPGLGTIVDNLMKIRFKGDKTDLPELRLTELLPTNTSAFYRYSGSLTTPPCYESVVWTMLHYPATISQKQLTRFRILNEYEASSNKRDQLVNNFRPPQERRGRKVFVNAILPPPPTNYLTPVIAIIVTSAVGYTIYTR</sequence>
<organism evidence="8 9">
    <name type="scientific">Priapulus caudatus</name>
    <name type="common">Priapulid worm</name>
    <dbReference type="NCBI Taxonomy" id="37621"/>
    <lineage>
        <taxon>Eukaryota</taxon>
        <taxon>Metazoa</taxon>
        <taxon>Ecdysozoa</taxon>
        <taxon>Scalidophora</taxon>
        <taxon>Priapulida</taxon>
        <taxon>Priapulimorpha</taxon>
        <taxon>Priapulimorphida</taxon>
        <taxon>Priapulidae</taxon>
        <taxon>Priapulus</taxon>
    </lineage>
</organism>
<evidence type="ECO:0000256" key="1">
    <source>
        <dbReference type="ARBA" id="ARBA00010718"/>
    </source>
</evidence>
<keyword evidence="4" id="KW-0862">Zinc</keyword>
<comment type="similarity">
    <text evidence="1">Belongs to the alpha-carbonic anhydrase family.</text>
</comment>
<dbReference type="Gene3D" id="3.10.200.10">
    <property type="entry name" value="Alpha carbonic anhydrase"/>
    <property type="match status" value="1"/>
</dbReference>
<evidence type="ECO:0000259" key="7">
    <source>
        <dbReference type="PROSITE" id="PS51144"/>
    </source>
</evidence>
<comment type="catalytic activity">
    <reaction evidence="6">
        <text>hydrogencarbonate + H(+) = CO2 + H2O</text>
        <dbReference type="Rhea" id="RHEA:10748"/>
        <dbReference type="ChEBI" id="CHEBI:15377"/>
        <dbReference type="ChEBI" id="CHEBI:15378"/>
        <dbReference type="ChEBI" id="CHEBI:16526"/>
        <dbReference type="ChEBI" id="CHEBI:17544"/>
        <dbReference type="EC" id="4.2.1.1"/>
    </reaction>
</comment>
<dbReference type="InterPro" id="IPR023561">
    <property type="entry name" value="Carbonic_anhydrase_a-class"/>
</dbReference>
<evidence type="ECO:0000256" key="6">
    <source>
        <dbReference type="ARBA" id="ARBA00048348"/>
    </source>
</evidence>
<evidence type="ECO:0000256" key="5">
    <source>
        <dbReference type="ARBA" id="ARBA00023239"/>
    </source>
</evidence>
<dbReference type="InterPro" id="IPR036398">
    <property type="entry name" value="CA_dom_sf"/>
</dbReference>
<dbReference type="GeneID" id="106814797"/>
<dbReference type="EC" id="4.2.1.1" evidence="2"/>
<evidence type="ECO:0000313" key="8">
    <source>
        <dbReference type="Proteomes" id="UP000695022"/>
    </source>
</evidence>
<dbReference type="SUPFAM" id="SSF51069">
    <property type="entry name" value="Carbonic anhydrase"/>
    <property type="match status" value="1"/>
</dbReference>
<reference evidence="9" key="1">
    <citation type="submission" date="2025-08" db="UniProtKB">
        <authorList>
            <consortium name="RefSeq"/>
        </authorList>
    </citation>
    <scope>IDENTIFICATION</scope>
</reference>
<dbReference type="PROSITE" id="PS51144">
    <property type="entry name" value="ALPHA_CA_2"/>
    <property type="match status" value="1"/>
</dbReference>
<dbReference type="PANTHER" id="PTHR18952:SF265">
    <property type="entry name" value="CARBONIC ANHYDRASE"/>
    <property type="match status" value="1"/>
</dbReference>
<dbReference type="InterPro" id="IPR001148">
    <property type="entry name" value="CA_dom"/>
</dbReference>
<keyword evidence="5" id="KW-0456">Lyase</keyword>
<dbReference type="SMART" id="SM01057">
    <property type="entry name" value="Carb_anhydrase"/>
    <property type="match status" value="1"/>
</dbReference>
<evidence type="ECO:0000256" key="3">
    <source>
        <dbReference type="ARBA" id="ARBA00022723"/>
    </source>
</evidence>
<gene>
    <name evidence="9" type="primary">LOC106814797</name>
</gene>
<dbReference type="Pfam" id="PF00194">
    <property type="entry name" value="Carb_anhydrase"/>
    <property type="match status" value="1"/>
</dbReference>
<keyword evidence="3" id="KW-0479">Metal-binding</keyword>
<name>A0ABM1ER16_PRICU</name>
<dbReference type="Proteomes" id="UP000695022">
    <property type="component" value="Unplaced"/>
</dbReference>
<dbReference type="PANTHER" id="PTHR18952">
    <property type="entry name" value="CARBONIC ANHYDRASE"/>
    <property type="match status" value="1"/>
</dbReference>
<keyword evidence="8" id="KW-1185">Reference proteome</keyword>
<feature type="domain" description="Alpha-carbonic anhydrase" evidence="7">
    <location>
        <begin position="1"/>
        <end position="149"/>
    </location>
</feature>
<evidence type="ECO:0000313" key="9">
    <source>
        <dbReference type="RefSeq" id="XP_014674637.1"/>
    </source>
</evidence>
<accession>A0ABM1ER16</accession>